<dbReference type="EMBL" id="BARW01022600">
    <property type="protein sequence ID" value="GAJ00972.1"/>
    <property type="molecule type" value="Genomic_DNA"/>
</dbReference>
<dbReference type="PROSITE" id="PS51257">
    <property type="entry name" value="PROKAR_LIPOPROTEIN"/>
    <property type="match status" value="1"/>
</dbReference>
<organism evidence="1">
    <name type="scientific">marine sediment metagenome</name>
    <dbReference type="NCBI Taxonomy" id="412755"/>
    <lineage>
        <taxon>unclassified sequences</taxon>
        <taxon>metagenomes</taxon>
        <taxon>ecological metagenomes</taxon>
    </lineage>
</organism>
<name>X1UBP1_9ZZZZ</name>
<comment type="caution">
    <text evidence="1">The sequence shown here is derived from an EMBL/GenBank/DDBJ whole genome shotgun (WGS) entry which is preliminary data.</text>
</comment>
<feature type="non-terminal residue" evidence="1">
    <location>
        <position position="112"/>
    </location>
</feature>
<reference evidence="1" key="1">
    <citation type="journal article" date="2014" name="Front. Microbiol.">
        <title>High frequency of phylogenetically diverse reductive dehalogenase-homologous genes in deep subseafloor sedimentary metagenomes.</title>
        <authorList>
            <person name="Kawai M."/>
            <person name="Futagami T."/>
            <person name="Toyoda A."/>
            <person name="Takaki Y."/>
            <person name="Nishi S."/>
            <person name="Hori S."/>
            <person name="Arai W."/>
            <person name="Tsubouchi T."/>
            <person name="Morono Y."/>
            <person name="Uchiyama I."/>
            <person name="Ito T."/>
            <person name="Fujiyama A."/>
            <person name="Inagaki F."/>
            <person name="Takami H."/>
        </authorList>
    </citation>
    <scope>NUCLEOTIDE SEQUENCE</scope>
    <source>
        <strain evidence="1">Expedition CK06-06</strain>
    </source>
</reference>
<gene>
    <name evidence="1" type="ORF">S12H4_37669</name>
</gene>
<proteinExistence type="predicted"/>
<dbReference type="SUPFAM" id="SSF51126">
    <property type="entry name" value="Pectin lyase-like"/>
    <property type="match status" value="1"/>
</dbReference>
<protein>
    <submittedName>
        <fullName evidence="1">Uncharacterized protein</fullName>
    </submittedName>
</protein>
<sequence length="112" mass="12544">MNKNLLILGITVLLLSAGLSGCVETDHDTPNDLIITEPIITEPNYDNSSDRVITKKTNFKYEYGMKIVEDNQIIENYIFIDIPIGIAVWSSNNYIVNCTFINCPDEGIVLFG</sequence>
<evidence type="ECO:0000313" key="1">
    <source>
        <dbReference type="EMBL" id="GAJ00972.1"/>
    </source>
</evidence>
<dbReference type="AlphaFoldDB" id="X1UBP1"/>
<dbReference type="InterPro" id="IPR011050">
    <property type="entry name" value="Pectin_lyase_fold/virulence"/>
</dbReference>
<accession>X1UBP1</accession>